<accession>A0AAD3SUU0</accession>
<evidence type="ECO:0000313" key="4">
    <source>
        <dbReference type="Proteomes" id="UP001279734"/>
    </source>
</evidence>
<evidence type="ECO:0000256" key="1">
    <source>
        <dbReference type="SAM" id="MobiDB-lite"/>
    </source>
</evidence>
<keyword evidence="2" id="KW-0812">Transmembrane</keyword>
<comment type="caution">
    <text evidence="3">The sequence shown here is derived from an EMBL/GenBank/DDBJ whole genome shotgun (WGS) entry which is preliminary data.</text>
</comment>
<keyword evidence="2" id="KW-1133">Transmembrane helix</keyword>
<protein>
    <submittedName>
        <fullName evidence="3">Uncharacterized protein</fullName>
    </submittedName>
</protein>
<reference evidence="3" key="1">
    <citation type="submission" date="2023-05" db="EMBL/GenBank/DDBJ databases">
        <title>Nepenthes gracilis genome sequencing.</title>
        <authorList>
            <person name="Fukushima K."/>
        </authorList>
    </citation>
    <scope>NUCLEOTIDE SEQUENCE</scope>
    <source>
        <strain evidence="3">SING2019-196</strain>
    </source>
</reference>
<gene>
    <name evidence="3" type="ORF">Nepgr_018407</name>
</gene>
<proteinExistence type="predicted"/>
<feature type="transmembrane region" description="Helical" evidence="2">
    <location>
        <begin position="30"/>
        <end position="49"/>
    </location>
</feature>
<keyword evidence="4" id="KW-1185">Reference proteome</keyword>
<dbReference type="AlphaFoldDB" id="A0AAD3SUU0"/>
<evidence type="ECO:0000313" key="3">
    <source>
        <dbReference type="EMBL" id="GMH16566.1"/>
    </source>
</evidence>
<sequence>MPLADSSVNNNNSAKPSPSATSSHLTGREVINFLFFFFDHLGFASIFLGRWPTERNNVKCYYSGDANCRNGGTLLLGGVIAATTVMVDVISWRQCCGYMPGWRKRENLKLDLQWLSKKCCSLALSPAHCQYTVFLLCGVQYDDLLYDIASRGSRDFHAVFQSFSFSCST</sequence>
<feature type="region of interest" description="Disordered" evidence="1">
    <location>
        <begin position="1"/>
        <end position="23"/>
    </location>
</feature>
<dbReference type="EMBL" id="BSYO01000016">
    <property type="protein sequence ID" value="GMH16566.1"/>
    <property type="molecule type" value="Genomic_DNA"/>
</dbReference>
<keyword evidence="2" id="KW-0472">Membrane</keyword>
<name>A0AAD3SUU0_NEPGR</name>
<dbReference type="Proteomes" id="UP001279734">
    <property type="component" value="Unassembled WGS sequence"/>
</dbReference>
<evidence type="ECO:0000256" key="2">
    <source>
        <dbReference type="SAM" id="Phobius"/>
    </source>
</evidence>
<organism evidence="3 4">
    <name type="scientific">Nepenthes gracilis</name>
    <name type="common">Slender pitcher plant</name>
    <dbReference type="NCBI Taxonomy" id="150966"/>
    <lineage>
        <taxon>Eukaryota</taxon>
        <taxon>Viridiplantae</taxon>
        <taxon>Streptophyta</taxon>
        <taxon>Embryophyta</taxon>
        <taxon>Tracheophyta</taxon>
        <taxon>Spermatophyta</taxon>
        <taxon>Magnoliopsida</taxon>
        <taxon>eudicotyledons</taxon>
        <taxon>Gunneridae</taxon>
        <taxon>Pentapetalae</taxon>
        <taxon>Caryophyllales</taxon>
        <taxon>Nepenthaceae</taxon>
        <taxon>Nepenthes</taxon>
    </lineage>
</organism>